<feature type="domain" description="THIF-type NAD/FAD binding fold" evidence="2">
    <location>
        <begin position="20"/>
        <end position="121"/>
    </location>
</feature>
<gene>
    <name evidence="3" type="ORF">P8X34_10500</name>
</gene>
<dbReference type="Gene3D" id="3.40.50.720">
    <property type="entry name" value="NAD(P)-binding Rossmann-like Domain"/>
    <property type="match status" value="1"/>
</dbReference>
<dbReference type="Proteomes" id="UP001571980">
    <property type="component" value="Unassembled WGS sequence"/>
</dbReference>
<dbReference type="Pfam" id="PF00899">
    <property type="entry name" value="ThiF"/>
    <property type="match status" value="1"/>
</dbReference>
<comment type="caution">
    <text evidence="3">The sequence shown here is derived from an EMBL/GenBank/DDBJ whole genome shotgun (WGS) entry which is preliminary data.</text>
</comment>
<keyword evidence="1" id="KW-0812">Transmembrane</keyword>
<accession>A0ABV4T7S6</accession>
<dbReference type="InterPro" id="IPR000594">
    <property type="entry name" value="ThiF_NAD_FAD-bd"/>
</dbReference>
<dbReference type="InterPro" id="IPR045886">
    <property type="entry name" value="ThiF/MoeB/HesA"/>
</dbReference>
<dbReference type="SUPFAM" id="SSF69572">
    <property type="entry name" value="Activating enzymes of the ubiquitin-like proteins"/>
    <property type="match status" value="1"/>
</dbReference>
<keyword evidence="3" id="KW-0548">Nucleotidyltransferase</keyword>
<protein>
    <submittedName>
        <fullName evidence="3">ThiF family adenylyltransferase</fullName>
    </submittedName>
</protein>
<keyword evidence="3" id="KW-0808">Transferase</keyword>
<evidence type="ECO:0000313" key="3">
    <source>
        <dbReference type="EMBL" id="MFA4805154.1"/>
    </source>
</evidence>
<dbReference type="PANTHER" id="PTHR43267:SF3">
    <property type="entry name" value="THIF PROTEIN"/>
    <property type="match status" value="1"/>
</dbReference>
<name>A0ABV4T7S6_9EURY</name>
<dbReference type="EMBL" id="JARRIG010000007">
    <property type="protein sequence ID" value="MFA4805154.1"/>
    <property type="molecule type" value="Genomic_DNA"/>
</dbReference>
<dbReference type="InterPro" id="IPR035985">
    <property type="entry name" value="Ubiquitin-activating_enz"/>
</dbReference>
<dbReference type="RefSeq" id="WP_372824534.1">
    <property type="nucleotide sequence ID" value="NZ_JARRIG010000007.1"/>
</dbReference>
<proteinExistence type="predicted"/>
<sequence>MVELDIYNRQKDLELEVPKSVAVIGVGGVGSWVAINLALVGVKKLVLVDHDIIEPHNLNRTLFKLEHIGLPKVEAVADLILERREDVQVIPIPKKVEQLNNKEMKLVKSAEIIVDGRDSIDPLPEELQKKNIITGGYDGTSITIFFHPAKKERTAWGDADEPIRYTITPSYLVPPQLIANVITAFITSGAYKHLTEPRTVSFDVKDLLTTLYNYGELVVKMGEKVMAKW</sequence>
<feature type="transmembrane region" description="Helical" evidence="1">
    <location>
        <begin position="20"/>
        <end position="42"/>
    </location>
</feature>
<organism evidence="3 4">
    <name type="scientific">Pyrococcus kukulkanii</name>
    <dbReference type="NCBI Taxonomy" id="1609559"/>
    <lineage>
        <taxon>Archaea</taxon>
        <taxon>Methanobacteriati</taxon>
        <taxon>Methanobacteriota</taxon>
        <taxon>Thermococci</taxon>
        <taxon>Thermococcales</taxon>
        <taxon>Thermococcaceae</taxon>
        <taxon>Pyrococcus</taxon>
    </lineage>
</organism>
<evidence type="ECO:0000313" key="4">
    <source>
        <dbReference type="Proteomes" id="UP001571980"/>
    </source>
</evidence>
<dbReference type="PANTHER" id="PTHR43267">
    <property type="entry name" value="TRNA THREONYLCARBAMOYLADENOSINE DEHYDRATASE"/>
    <property type="match status" value="1"/>
</dbReference>
<keyword evidence="1" id="KW-1133">Transmembrane helix</keyword>
<evidence type="ECO:0000259" key="2">
    <source>
        <dbReference type="Pfam" id="PF00899"/>
    </source>
</evidence>
<keyword evidence="1" id="KW-0472">Membrane</keyword>
<reference evidence="3 4" key="1">
    <citation type="submission" date="2023-03" db="EMBL/GenBank/DDBJ databases">
        <title>Speciation in Pyrococcus: adaptation to high temperature as a mechanism.</title>
        <authorList>
            <person name="Gu J."/>
        </authorList>
    </citation>
    <scope>NUCLEOTIDE SEQUENCE [LARGE SCALE GENOMIC DNA]</scope>
    <source>
        <strain evidence="3 4">LMOA34</strain>
    </source>
</reference>
<dbReference type="GO" id="GO:0016779">
    <property type="term" value="F:nucleotidyltransferase activity"/>
    <property type="evidence" value="ECO:0007669"/>
    <property type="project" value="UniProtKB-KW"/>
</dbReference>
<keyword evidence="4" id="KW-1185">Reference proteome</keyword>
<evidence type="ECO:0000256" key="1">
    <source>
        <dbReference type="SAM" id="Phobius"/>
    </source>
</evidence>